<keyword evidence="7" id="KW-0106">Calcium</keyword>
<dbReference type="GO" id="GO:0008289">
    <property type="term" value="F:lipid binding"/>
    <property type="evidence" value="ECO:0007669"/>
    <property type="project" value="UniProtKB-KW"/>
</dbReference>
<keyword evidence="4 12" id="KW-0812">Transmembrane</keyword>
<evidence type="ECO:0000256" key="8">
    <source>
        <dbReference type="ARBA" id="ARBA00022989"/>
    </source>
</evidence>
<dbReference type="InterPro" id="IPR039010">
    <property type="entry name" value="Synaptotagmin_SMP"/>
</dbReference>
<dbReference type="InterPro" id="IPR045050">
    <property type="entry name" value="Synaptotagmin_plant"/>
</dbReference>
<dbReference type="SMART" id="SM00239">
    <property type="entry name" value="C2"/>
    <property type="match status" value="2"/>
</dbReference>
<dbReference type="EMBL" id="JBDFQZ010000011">
    <property type="protein sequence ID" value="KAK9676919.1"/>
    <property type="molecule type" value="Genomic_DNA"/>
</dbReference>
<evidence type="ECO:0000259" key="13">
    <source>
        <dbReference type="PROSITE" id="PS50004"/>
    </source>
</evidence>
<dbReference type="Pfam" id="PF17047">
    <property type="entry name" value="SMP_LBD"/>
    <property type="match status" value="1"/>
</dbReference>
<evidence type="ECO:0000256" key="1">
    <source>
        <dbReference type="ARBA" id="ARBA00004167"/>
    </source>
</evidence>
<dbReference type="PROSITE" id="PS50004">
    <property type="entry name" value="C2"/>
    <property type="match status" value="2"/>
</dbReference>
<organism evidence="15 16">
    <name type="scientific">Saponaria officinalis</name>
    <name type="common">Common soapwort</name>
    <name type="synonym">Lychnis saponaria</name>
    <dbReference type="NCBI Taxonomy" id="3572"/>
    <lineage>
        <taxon>Eukaryota</taxon>
        <taxon>Viridiplantae</taxon>
        <taxon>Streptophyta</taxon>
        <taxon>Embryophyta</taxon>
        <taxon>Tracheophyta</taxon>
        <taxon>Spermatophyta</taxon>
        <taxon>Magnoliopsida</taxon>
        <taxon>eudicotyledons</taxon>
        <taxon>Gunneridae</taxon>
        <taxon>Pentapetalae</taxon>
        <taxon>Caryophyllales</taxon>
        <taxon>Caryophyllaceae</taxon>
        <taxon>Caryophylleae</taxon>
        <taxon>Saponaria</taxon>
    </lineage>
</organism>
<evidence type="ECO:0000256" key="7">
    <source>
        <dbReference type="ARBA" id="ARBA00022837"/>
    </source>
</evidence>
<evidence type="ECO:0000256" key="3">
    <source>
        <dbReference type="ARBA" id="ARBA00022448"/>
    </source>
</evidence>
<evidence type="ECO:0000256" key="2">
    <source>
        <dbReference type="ARBA" id="ARBA00006996"/>
    </source>
</evidence>
<evidence type="ECO:0000313" key="15">
    <source>
        <dbReference type="EMBL" id="KAK9676919.1"/>
    </source>
</evidence>
<dbReference type="PANTHER" id="PTHR10774:SF62">
    <property type="entry name" value="SYNAPTOTAGMIN-3"/>
    <property type="match status" value="1"/>
</dbReference>
<evidence type="ECO:0000256" key="5">
    <source>
        <dbReference type="ARBA" id="ARBA00022723"/>
    </source>
</evidence>
<sequence>MGFLSTLVGILGFFIGLPIGLVIGFFFFVYSKPKEVQEPAVTSIHEWDTSTLQELMPEIPNWIKTPDYERVDWLNKFMLDLWPYLQKGICKTIESTTQPIFAEYIGKYQIKEVEFENLDLGTLPPTFHGLKVYETNENQLVMEPAIRWAGNPNIVLAVKLMSAKIRFQLVDLQIFATPRIHLRPLVPTFPCFANIVVSLMEKPHVDFGLKVMGGDIMAIPGLYRFVQETIKKVVSSLYHWPQSLDIPILDTSTAAVKKPVGILHVKVIRAIKLLKMDILGTSDPYVKLRLNGEKLPSKKTSIKKRNLNPEWNEDFKLIVKDPETQVLELQVYDWDKVGGDDKLGMQVIPLKLLSPHEPKVFTLDLVNSLDLKDHHNRKRRGKLVVELTFDPFKYGSDSFKGLEDESNSVGNDSGDESVSGAGALLVSIIAAKDVEGENHTNPFVQIVFRGERRKTKTIKKNRNPRWNEHFEFMIEEAPLHEKLHVEIFSKKRTFGFQRKESLGFVDITLADVVNNGRINEKYHLINSQNGIIHLLMEWQTC</sequence>
<comment type="subcellular location">
    <subcellularLocation>
        <location evidence="1">Membrane</location>
        <topology evidence="1">Single-pass membrane protein</topology>
    </subcellularLocation>
</comment>
<dbReference type="GO" id="GO:0046872">
    <property type="term" value="F:metal ion binding"/>
    <property type="evidence" value="ECO:0007669"/>
    <property type="project" value="UniProtKB-KW"/>
</dbReference>
<dbReference type="Pfam" id="PF00168">
    <property type="entry name" value="C2"/>
    <property type="match status" value="2"/>
</dbReference>
<dbReference type="InterPro" id="IPR000008">
    <property type="entry name" value="C2_dom"/>
</dbReference>
<dbReference type="GO" id="GO:0006869">
    <property type="term" value="P:lipid transport"/>
    <property type="evidence" value="ECO:0007669"/>
    <property type="project" value="UniProtKB-KW"/>
</dbReference>
<dbReference type="PROSITE" id="PS51847">
    <property type="entry name" value="SMP"/>
    <property type="match status" value="1"/>
</dbReference>
<feature type="domain" description="C2" evidence="13">
    <location>
        <begin position="404"/>
        <end position="522"/>
    </location>
</feature>
<evidence type="ECO:0000256" key="12">
    <source>
        <dbReference type="SAM" id="Phobius"/>
    </source>
</evidence>
<keyword evidence="6" id="KW-0677">Repeat</keyword>
<comment type="caution">
    <text evidence="15">The sequence shown here is derived from an EMBL/GenBank/DDBJ whole genome shotgun (WGS) entry which is preliminary data.</text>
</comment>
<dbReference type="GO" id="GO:0005783">
    <property type="term" value="C:endoplasmic reticulum"/>
    <property type="evidence" value="ECO:0007669"/>
    <property type="project" value="TreeGrafter"/>
</dbReference>
<comment type="similarity">
    <text evidence="2">Belongs to the synaptotagmin family.</text>
</comment>
<keyword evidence="9" id="KW-0445">Lipid transport</keyword>
<proteinExistence type="inferred from homology"/>
<accession>A0AAW1HM89</accession>
<keyword evidence="8 12" id="KW-1133">Transmembrane helix</keyword>
<evidence type="ECO:0000256" key="6">
    <source>
        <dbReference type="ARBA" id="ARBA00022737"/>
    </source>
</evidence>
<gene>
    <name evidence="15" type="ORF">RND81_11G109600</name>
</gene>
<protein>
    <recommendedName>
        <fullName evidence="17">Synaptotagmin-3</fullName>
    </recommendedName>
</protein>
<keyword evidence="5" id="KW-0479">Metal-binding</keyword>
<dbReference type="CDD" id="cd00030">
    <property type="entry name" value="C2"/>
    <property type="match status" value="1"/>
</dbReference>
<reference evidence="15" key="1">
    <citation type="submission" date="2024-03" db="EMBL/GenBank/DDBJ databases">
        <title>WGS assembly of Saponaria officinalis var. Norfolk2.</title>
        <authorList>
            <person name="Jenkins J."/>
            <person name="Shu S."/>
            <person name="Grimwood J."/>
            <person name="Barry K."/>
            <person name="Goodstein D."/>
            <person name="Schmutz J."/>
            <person name="Leebens-Mack J."/>
            <person name="Osbourn A."/>
        </authorList>
    </citation>
    <scope>NUCLEOTIDE SEQUENCE [LARGE SCALE GENOMIC DNA]</scope>
    <source>
        <strain evidence="15">JIC</strain>
    </source>
</reference>
<evidence type="ECO:0000259" key="14">
    <source>
        <dbReference type="PROSITE" id="PS51847"/>
    </source>
</evidence>
<dbReference type="SUPFAM" id="SSF49562">
    <property type="entry name" value="C2 domain (Calcium/lipid-binding domain, CaLB)"/>
    <property type="match status" value="2"/>
</dbReference>
<keyword evidence="11 12" id="KW-0472">Membrane</keyword>
<dbReference type="InterPro" id="IPR035892">
    <property type="entry name" value="C2_domain_sf"/>
</dbReference>
<evidence type="ECO:0000313" key="16">
    <source>
        <dbReference type="Proteomes" id="UP001443914"/>
    </source>
</evidence>
<dbReference type="InterPro" id="IPR031468">
    <property type="entry name" value="SMP_LBD"/>
</dbReference>
<feature type="domain" description="SMP-LTD" evidence="14">
    <location>
        <begin position="67"/>
        <end position="249"/>
    </location>
</feature>
<feature type="transmembrane region" description="Helical" evidence="12">
    <location>
        <begin position="7"/>
        <end position="30"/>
    </location>
</feature>
<dbReference type="CDD" id="cd21677">
    <property type="entry name" value="SMP_SYT"/>
    <property type="match status" value="1"/>
</dbReference>
<dbReference type="PANTHER" id="PTHR10774">
    <property type="entry name" value="EXTENDED SYNAPTOTAGMIN-RELATED"/>
    <property type="match status" value="1"/>
</dbReference>
<keyword evidence="10" id="KW-0446">Lipid-binding</keyword>
<feature type="domain" description="C2" evidence="13">
    <location>
        <begin position="240"/>
        <end position="363"/>
    </location>
</feature>
<dbReference type="Proteomes" id="UP001443914">
    <property type="component" value="Unassembled WGS sequence"/>
</dbReference>
<evidence type="ECO:0008006" key="17">
    <source>
        <dbReference type="Google" id="ProtNLM"/>
    </source>
</evidence>
<keyword evidence="3" id="KW-0813">Transport</keyword>
<dbReference type="PRINTS" id="PR00360">
    <property type="entry name" value="C2DOMAIN"/>
</dbReference>
<evidence type="ECO:0000256" key="9">
    <source>
        <dbReference type="ARBA" id="ARBA00023055"/>
    </source>
</evidence>
<keyword evidence="16" id="KW-1185">Reference proteome</keyword>
<dbReference type="FunFam" id="2.60.40.150:FF:000102">
    <property type="entry name" value="Synaptotagmin-2 isoform A"/>
    <property type="match status" value="1"/>
</dbReference>
<name>A0AAW1HM89_SAPOF</name>
<dbReference type="AlphaFoldDB" id="A0AAW1HM89"/>
<evidence type="ECO:0000256" key="10">
    <source>
        <dbReference type="ARBA" id="ARBA00023121"/>
    </source>
</evidence>
<evidence type="ECO:0000256" key="11">
    <source>
        <dbReference type="ARBA" id="ARBA00023136"/>
    </source>
</evidence>
<evidence type="ECO:0000256" key="4">
    <source>
        <dbReference type="ARBA" id="ARBA00022692"/>
    </source>
</evidence>
<dbReference type="Gene3D" id="2.60.40.150">
    <property type="entry name" value="C2 domain"/>
    <property type="match status" value="2"/>
</dbReference>
<dbReference type="GO" id="GO:0016020">
    <property type="term" value="C:membrane"/>
    <property type="evidence" value="ECO:0007669"/>
    <property type="project" value="UniProtKB-SubCell"/>
</dbReference>